<feature type="binding site" evidence="5">
    <location>
        <position position="213"/>
    </location>
    <ligand>
        <name>FAD</name>
        <dbReference type="ChEBI" id="CHEBI:57692"/>
    </ligand>
</feature>
<comment type="cofactor">
    <cofactor evidence="1">
        <name>(6R)-5,10-methylene-5,6,7,8-tetrahydrofolate</name>
        <dbReference type="ChEBI" id="CHEBI:15636"/>
    </cofactor>
</comment>
<comment type="caution">
    <text evidence="9">The sequence shown here is derived from an EMBL/GenBank/DDBJ whole genome shotgun (WGS) entry which is preliminary data.</text>
</comment>
<dbReference type="PANTHER" id="PTHR11455:SF9">
    <property type="entry name" value="CRYPTOCHROME CIRCADIAN CLOCK 5 ISOFORM X1"/>
    <property type="match status" value="1"/>
</dbReference>
<dbReference type="GO" id="GO:0071949">
    <property type="term" value="F:FAD binding"/>
    <property type="evidence" value="ECO:0007669"/>
    <property type="project" value="TreeGrafter"/>
</dbReference>
<dbReference type="GO" id="GO:0003904">
    <property type="term" value="F:deoxyribodipyrimidine photo-lyase activity"/>
    <property type="evidence" value="ECO:0007669"/>
    <property type="project" value="TreeGrafter"/>
</dbReference>
<evidence type="ECO:0000256" key="1">
    <source>
        <dbReference type="ARBA" id="ARBA00001932"/>
    </source>
</evidence>
<comment type="similarity">
    <text evidence="7">Belongs to the DNA photolyase family.</text>
</comment>
<dbReference type="Proteomes" id="UP000190816">
    <property type="component" value="Unassembled WGS sequence"/>
</dbReference>
<dbReference type="GO" id="GO:0006950">
    <property type="term" value="P:response to stress"/>
    <property type="evidence" value="ECO:0007669"/>
    <property type="project" value="UniProtKB-ARBA"/>
</dbReference>
<dbReference type="GO" id="GO:0009416">
    <property type="term" value="P:response to light stimulus"/>
    <property type="evidence" value="ECO:0007669"/>
    <property type="project" value="TreeGrafter"/>
</dbReference>
<feature type="binding site" evidence="5">
    <location>
        <position position="253"/>
    </location>
    <ligand>
        <name>FAD</name>
        <dbReference type="ChEBI" id="CHEBI:57692"/>
    </ligand>
</feature>
<dbReference type="Pfam" id="PF03441">
    <property type="entry name" value="FAD_binding_7"/>
    <property type="match status" value="1"/>
</dbReference>
<evidence type="ECO:0000313" key="10">
    <source>
        <dbReference type="Proteomes" id="UP000190816"/>
    </source>
</evidence>
<organism evidence="9 10">
    <name type="scientific">Elizabethkingia ursingii</name>
    <dbReference type="NCBI Taxonomy" id="1756150"/>
    <lineage>
        <taxon>Bacteria</taxon>
        <taxon>Pseudomonadati</taxon>
        <taxon>Bacteroidota</taxon>
        <taxon>Flavobacteriia</taxon>
        <taxon>Flavobacteriales</taxon>
        <taxon>Weeksellaceae</taxon>
        <taxon>Elizabethkingia</taxon>
    </lineage>
</organism>
<name>A0AAJ3NA38_9FLAO</name>
<feature type="site" description="Electron transfer via tryptophanyl radical" evidence="6">
    <location>
        <position position="363"/>
    </location>
</feature>
<sequence length="434" mass="51609">MENKVVIYWFRRDLRTEDNKGLQQALTSGLPVVPIFIFDTELLNQLSDPYDRRVDYIHQALISINETLHQYQSTLQVYHGKPLEVFKKIITQYQIQAVYCNRDYEPQAIKRDQIVQTFLEQHAIHFYDFKDQVIFDQSEIVKADGLPYTVYTPYAKKWRTEIKPEHYTTAKTDLSNFYKTAPQEILSLSDIGFKKTDMLFRKPEPDFEIIKDYTLYRDFPALDKTSHLGIALRFGTISIRECVSFALRHNDTWLSELIWREFFMQILYHFPKVVHHSFKAQYDYIEWRNNEEEFQLWCKGETGYPIVDAGIRQLNSTGFMHNRVRMIVASFLCKHLLIDWRWGEAYFAEKLLDYDLSANNGNWQWAAGSGCDAAPYFRIFNPTAQTQKFDKDLLYIKKWNPDFQQDIMPPIVQHEEARQRALQVYKKAIENFNK</sequence>
<dbReference type="RefSeq" id="WP_078404978.1">
    <property type="nucleotide sequence ID" value="NZ_CP016377.1"/>
</dbReference>
<evidence type="ECO:0000256" key="2">
    <source>
        <dbReference type="ARBA" id="ARBA00022630"/>
    </source>
</evidence>
<keyword evidence="3 5" id="KW-0274">FAD</keyword>
<evidence type="ECO:0000256" key="5">
    <source>
        <dbReference type="PIRSR" id="PIRSR602081-1"/>
    </source>
</evidence>
<dbReference type="PROSITE" id="PS00691">
    <property type="entry name" value="DNA_PHOTOLYASES_1_2"/>
    <property type="match status" value="1"/>
</dbReference>
<dbReference type="KEGG" id="ego:BBD34_17335"/>
<dbReference type="Gene3D" id="3.40.50.620">
    <property type="entry name" value="HUPs"/>
    <property type="match status" value="1"/>
</dbReference>
<dbReference type="InterPro" id="IPR036155">
    <property type="entry name" value="Crypto/Photolyase_N_sf"/>
</dbReference>
<dbReference type="Pfam" id="PF00875">
    <property type="entry name" value="DNA_photolyase"/>
    <property type="match status" value="1"/>
</dbReference>
<dbReference type="GO" id="GO:0006139">
    <property type="term" value="P:nucleobase-containing compound metabolic process"/>
    <property type="evidence" value="ECO:0007669"/>
    <property type="project" value="UniProtKB-ARBA"/>
</dbReference>
<evidence type="ECO:0000256" key="4">
    <source>
        <dbReference type="ARBA" id="ARBA00022991"/>
    </source>
</evidence>
<evidence type="ECO:0000256" key="3">
    <source>
        <dbReference type="ARBA" id="ARBA00022827"/>
    </source>
</evidence>
<dbReference type="InterPro" id="IPR014729">
    <property type="entry name" value="Rossmann-like_a/b/a_fold"/>
</dbReference>
<evidence type="ECO:0000313" key="9">
    <source>
        <dbReference type="EMBL" id="OPB72415.1"/>
    </source>
</evidence>
<dbReference type="Gene3D" id="1.25.40.80">
    <property type="match status" value="1"/>
</dbReference>
<dbReference type="PRINTS" id="PR00147">
    <property type="entry name" value="DNAPHOTLYASE"/>
</dbReference>
<accession>A0AAJ3NA38</accession>
<comment type="cofactor">
    <cofactor evidence="5">
        <name>FAD</name>
        <dbReference type="ChEBI" id="CHEBI:57692"/>
    </cofactor>
    <text evidence="5">Binds 1 FAD per subunit.</text>
</comment>
<dbReference type="GO" id="GO:0003677">
    <property type="term" value="F:DNA binding"/>
    <property type="evidence" value="ECO:0007669"/>
    <property type="project" value="TreeGrafter"/>
</dbReference>
<evidence type="ECO:0000256" key="7">
    <source>
        <dbReference type="RuleBase" id="RU004182"/>
    </source>
</evidence>
<dbReference type="InterPro" id="IPR002081">
    <property type="entry name" value="Cryptochrome/DNA_photolyase_1"/>
</dbReference>
<keyword evidence="4 7" id="KW-0157">Chromophore</keyword>
<dbReference type="SUPFAM" id="SSF52425">
    <property type="entry name" value="Cryptochrome/photolyase, N-terminal domain"/>
    <property type="match status" value="1"/>
</dbReference>
<keyword evidence="2 5" id="KW-0285">Flavoprotein</keyword>
<dbReference type="InterPro" id="IPR036134">
    <property type="entry name" value="Crypto/Photolyase_FAD-like_sf"/>
</dbReference>
<feature type="site" description="Electron transfer via tryptophanyl radical" evidence="6">
    <location>
        <position position="340"/>
    </location>
</feature>
<protein>
    <submittedName>
        <fullName evidence="9">Deoxyribodipyrimidine photolyase</fullName>
    </submittedName>
</protein>
<dbReference type="InterPro" id="IPR018394">
    <property type="entry name" value="DNA_photolyase_1_CS_C"/>
</dbReference>
<feature type="site" description="Electron transfer via tryptophanyl radical" evidence="6">
    <location>
        <position position="287"/>
    </location>
</feature>
<evidence type="ECO:0000259" key="8">
    <source>
        <dbReference type="PROSITE" id="PS51645"/>
    </source>
</evidence>
<feature type="binding site" evidence="5">
    <location>
        <begin position="256"/>
        <end position="263"/>
    </location>
    <ligand>
        <name>FAD</name>
        <dbReference type="ChEBI" id="CHEBI:57692"/>
    </ligand>
</feature>
<evidence type="ECO:0000256" key="6">
    <source>
        <dbReference type="PIRSR" id="PIRSR602081-2"/>
    </source>
</evidence>
<gene>
    <name evidence="9" type="ORF">BAY32_12735</name>
</gene>
<dbReference type="AlphaFoldDB" id="A0AAJ3NA38"/>
<dbReference type="InterPro" id="IPR005101">
    <property type="entry name" value="Cryptochr/Photolyase_FAD-bd"/>
</dbReference>
<dbReference type="InterPro" id="IPR006050">
    <property type="entry name" value="DNA_photolyase_N"/>
</dbReference>
<dbReference type="PROSITE" id="PS51645">
    <property type="entry name" value="PHR_CRY_ALPHA_BETA"/>
    <property type="match status" value="1"/>
</dbReference>
<feature type="domain" description="Photolyase/cryptochrome alpha/beta" evidence="8">
    <location>
        <begin position="4"/>
        <end position="134"/>
    </location>
</feature>
<reference evidence="9 10" key="1">
    <citation type="submission" date="2016-06" db="EMBL/GenBank/DDBJ databases">
        <authorList>
            <person name="Nicholson A.C."/>
        </authorList>
    </citation>
    <scope>NUCLEOTIDE SEQUENCE [LARGE SCALE GENOMIC DNA]</scope>
    <source>
        <strain evidence="9 10">G4123</strain>
    </source>
</reference>
<feature type="binding site" evidence="5">
    <location>
        <begin position="353"/>
        <end position="355"/>
    </location>
    <ligand>
        <name>FAD</name>
        <dbReference type="ChEBI" id="CHEBI:57692"/>
    </ligand>
</feature>
<proteinExistence type="inferred from homology"/>
<dbReference type="EMBL" id="MAIC01000017">
    <property type="protein sequence ID" value="OPB72415.1"/>
    <property type="molecule type" value="Genomic_DNA"/>
</dbReference>
<dbReference type="Gene3D" id="1.10.579.10">
    <property type="entry name" value="DNA Cyclobutane Dipyrimidine Photolyase, subunit A, domain 3"/>
    <property type="match status" value="1"/>
</dbReference>
<dbReference type="SUPFAM" id="SSF48173">
    <property type="entry name" value="Cryptochrome/photolyase FAD-binding domain"/>
    <property type="match status" value="1"/>
</dbReference>
<dbReference type="PANTHER" id="PTHR11455">
    <property type="entry name" value="CRYPTOCHROME"/>
    <property type="match status" value="1"/>
</dbReference>